<dbReference type="InterPro" id="IPR045055">
    <property type="entry name" value="DNA2/NAM7-like"/>
</dbReference>
<dbReference type="Proteomes" id="UP000053593">
    <property type="component" value="Unassembled WGS sequence"/>
</dbReference>
<dbReference type="HOGENOM" id="CLU_106784_0_0_1"/>
<keyword evidence="3" id="KW-1185">Reference proteome</keyword>
<protein>
    <recommendedName>
        <fullName evidence="1">DNA2/NAM7 helicase-like C-terminal domain-containing protein</fullName>
    </recommendedName>
</protein>
<reference evidence="2 3" key="1">
    <citation type="submission" date="2014-04" db="EMBL/GenBank/DDBJ databases">
        <title>Evolutionary Origins and Diversification of the Mycorrhizal Mutualists.</title>
        <authorList>
            <consortium name="DOE Joint Genome Institute"/>
            <consortium name="Mycorrhizal Genomics Consortium"/>
            <person name="Kohler A."/>
            <person name="Kuo A."/>
            <person name="Nagy L.G."/>
            <person name="Floudas D."/>
            <person name="Copeland A."/>
            <person name="Barry K.W."/>
            <person name="Cichocki N."/>
            <person name="Veneault-Fourrey C."/>
            <person name="LaButti K."/>
            <person name="Lindquist E.A."/>
            <person name="Lipzen A."/>
            <person name="Lundell T."/>
            <person name="Morin E."/>
            <person name="Murat C."/>
            <person name="Riley R."/>
            <person name="Ohm R."/>
            <person name="Sun H."/>
            <person name="Tunlid A."/>
            <person name="Henrissat B."/>
            <person name="Grigoriev I.V."/>
            <person name="Hibbett D.S."/>
            <person name="Martin F."/>
        </authorList>
    </citation>
    <scope>NUCLEOTIDE SEQUENCE [LARGE SCALE GENOMIC DNA]</scope>
    <source>
        <strain evidence="2 3">FD-317 M1</strain>
    </source>
</reference>
<dbReference type="GO" id="GO:0016604">
    <property type="term" value="C:nuclear body"/>
    <property type="evidence" value="ECO:0007669"/>
    <property type="project" value="TreeGrafter"/>
</dbReference>
<evidence type="ECO:0000259" key="1">
    <source>
        <dbReference type="Pfam" id="PF13087"/>
    </source>
</evidence>
<dbReference type="GO" id="GO:0006369">
    <property type="term" value="P:termination of RNA polymerase II transcription"/>
    <property type="evidence" value="ECO:0007669"/>
    <property type="project" value="TreeGrafter"/>
</dbReference>
<dbReference type="Pfam" id="PF13087">
    <property type="entry name" value="AAA_12"/>
    <property type="match status" value="1"/>
</dbReference>
<organism evidence="2 3">
    <name type="scientific">Collybiopsis luxurians FD-317 M1</name>
    <dbReference type="NCBI Taxonomy" id="944289"/>
    <lineage>
        <taxon>Eukaryota</taxon>
        <taxon>Fungi</taxon>
        <taxon>Dikarya</taxon>
        <taxon>Basidiomycota</taxon>
        <taxon>Agaricomycotina</taxon>
        <taxon>Agaricomycetes</taxon>
        <taxon>Agaricomycetidae</taxon>
        <taxon>Agaricales</taxon>
        <taxon>Marasmiineae</taxon>
        <taxon>Omphalotaceae</taxon>
        <taxon>Collybiopsis</taxon>
        <taxon>Collybiopsis luxurians</taxon>
    </lineage>
</organism>
<dbReference type="InterPro" id="IPR047187">
    <property type="entry name" value="SF1_C_Upf1"/>
</dbReference>
<accession>A0A0D0CBX6</accession>
<dbReference type="EMBL" id="KN834843">
    <property type="protein sequence ID" value="KIK52413.1"/>
    <property type="molecule type" value="Genomic_DNA"/>
</dbReference>
<feature type="domain" description="DNA2/NAM7 helicase-like C-terminal" evidence="1">
    <location>
        <begin position="22"/>
        <end position="145"/>
    </location>
</feature>
<evidence type="ECO:0000313" key="2">
    <source>
        <dbReference type="EMBL" id="KIK52413.1"/>
    </source>
</evidence>
<dbReference type="Gene3D" id="3.40.50.300">
    <property type="entry name" value="P-loop containing nucleotide triphosphate hydrolases"/>
    <property type="match status" value="1"/>
</dbReference>
<dbReference type="InterPro" id="IPR027417">
    <property type="entry name" value="P-loop_NTPase"/>
</dbReference>
<dbReference type="SUPFAM" id="SSF52540">
    <property type="entry name" value="P-loop containing nucleoside triphosphate hydrolases"/>
    <property type="match status" value="1"/>
</dbReference>
<dbReference type="OrthoDB" id="6513042at2759"/>
<evidence type="ECO:0000313" key="3">
    <source>
        <dbReference type="Proteomes" id="UP000053593"/>
    </source>
</evidence>
<sequence>MPVPLGYFISSHVYGSRLRTVHDIDDDSCIRFVDVWKGKEEKMGSSWTNSSEVSTMVDLVRNYYQSLNFCIITPYDAQRAEIQKSLKEEKLPWEHVFNVDSFQGNEADYLLISVVRSNGVGFLKSLNRTNVMLTRCRKGMVIVSSRPFLRSVAHDTLLGSEAWVEAEDVAESTVNLPGVTVAK</sequence>
<dbReference type="PANTHER" id="PTHR10887:SF495">
    <property type="entry name" value="HELICASE SENATAXIN ISOFORM X1-RELATED"/>
    <property type="match status" value="1"/>
</dbReference>
<dbReference type="GO" id="GO:0001147">
    <property type="term" value="F:transcription termination site sequence-specific DNA binding"/>
    <property type="evidence" value="ECO:0007669"/>
    <property type="project" value="TreeGrafter"/>
</dbReference>
<dbReference type="AlphaFoldDB" id="A0A0D0CBX6"/>
<dbReference type="CDD" id="cd18808">
    <property type="entry name" value="SF1_C_Upf1"/>
    <property type="match status" value="1"/>
</dbReference>
<dbReference type="InterPro" id="IPR041679">
    <property type="entry name" value="DNA2/NAM7-like_C"/>
</dbReference>
<dbReference type="PANTHER" id="PTHR10887">
    <property type="entry name" value="DNA2/NAM7 HELICASE FAMILY"/>
    <property type="match status" value="1"/>
</dbReference>
<proteinExistence type="predicted"/>
<name>A0A0D0CBX6_9AGAR</name>
<gene>
    <name evidence="2" type="ORF">GYMLUDRAFT_77825</name>
</gene>